<evidence type="ECO:0000313" key="1">
    <source>
        <dbReference type="EMBL" id="KAL0171692.1"/>
    </source>
</evidence>
<name>A0ABD0PCA9_CIRMR</name>
<reference evidence="1 2" key="1">
    <citation type="submission" date="2024-05" db="EMBL/GenBank/DDBJ databases">
        <title>Genome sequencing and assembly of Indian major carp, Cirrhinus mrigala (Hamilton, 1822).</title>
        <authorList>
            <person name="Mohindra V."/>
            <person name="Chowdhury L.M."/>
            <person name="Lal K."/>
            <person name="Jena J.K."/>
        </authorList>
    </citation>
    <scope>NUCLEOTIDE SEQUENCE [LARGE SCALE GENOMIC DNA]</scope>
    <source>
        <strain evidence="1">CM1030</strain>
        <tissue evidence="1">Blood</tissue>
    </source>
</reference>
<gene>
    <name evidence="1" type="ORF">M9458_032003</name>
</gene>
<proteinExistence type="predicted"/>
<dbReference type="AlphaFoldDB" id="A0ABD0PCA9"/>
<dbReference type="EMBL" id="JAMKFB020000016">
    <property type="protein sequence ID" value="KAL0171692.1"/>
    <property type="molecule type" value="Genomic_DNA"/>
</dbReference>
<comment type="caution">
    <text evidence="1">The sequence shown here is derived from an EMBL/GenBank/DDBJ whole genome shotgun (WGS) entry which is preliminary data.</text>
</comment>
<sequence>RILRQTRSVSVSLYIMARAWSPIPRHGSASLHSAGQILHATRRWACGGPLQ</sequence>
<feature type="non-terminal residue" evidence="1">
    <location>
        <position position="1"/>
    </location>
</feature>
<dbReference type="Proteomes" id="UP001529510">
    <property type="component" value="Unassembled WGS sequence"/>
</dbReference>
<accession>A0ABD0PCA9</accession>
<keyword evidence="2" id="KW-1185">Reference proteome</keyword>
<protein>
    <submittedName>
        <fullName evidence="1">Uncharacterized protein</fullName>
    </submittedName>
</protein>
<organism evidence="1 2">
    <name type="scientific">Cirrhinus mrigala</name>
    <name type="common">Mrigala</name>
    <dbReference type="NCBI Taxonomy" id="683832"/>
    <lineage>
        <taxon>Eukaryota</taxon>
        <taxon>Metazoa</taxon>
        <taxon>Chordata</taxon>
        <taxon>Craniata</taxon>
        <taxon>Vertebrata</taxon>
        <taxon>Euteleostomi</taxon>
        <taxon>Actinopterygii</taxon>
        <taxon>Neopterygii</taxon>
        <taxon>Teleostei</taxon>
        <taxon>Ostariophysi</taxon>
        <taxon>Cypriniformes</taxon>
        <taxon>Cyprinidae</taxon>
        <taxon>Labeoninae</taxon>
        <taxon>Labeonini</taxon>
        <taxon>Cirrhinus</taxon>
    </lineage>
</organism>
<feature type="non-terminal residue" evidence="1">
    <location>
        <position position="51"/>
    </location>
</feature>
<evidence type="ECO:0000313" key="2">
    <source>
        <dbReference type="Proteomes" id="UP001529510"/>
    </source>
</evidence>